<keyword evidence="2" id="KW-0677">Repeat</keyword>
<name>A0ABQ8U7I7_9EUKA</name>
<dbReference type="Pfam" id="PF13499">
    <property type="entry name" value="EF-hand_7"/>
    <property type="match status" value="1"/>
</dbReference>
<keyword evidence="3" id="KW-0106">Calcium</keyword>
<dbReference type="PANTHER" id="PTHR34524:SF6">
    <property type="entry name" value="CALCYPHOSINE LIKE"/>
    <property type="match status" value="1"/>
</dbReference>
<accession>A0ABQ8U7I7</accession>
<dbReference type="InterPro" id="IPR051581">
    <property type="entry name" value="Ca-bind"/>
</dbReference>
<dbReference type="SUPFAM" id="SSF47473">
    <property type="entry name" value="EF-hand"/>
    <property type="match status" value="1"/>
</dbReference>
<evidence type="ECO:0000313" key="6">
    <source>
        <dbReference type="Proteomes" id="UP001141327"/>
    </source>
</evidence>
<dbReference type="PROSITE" id="PS50222">
    <property type="entry name" value="EF_HAND_2"/>
    <property type="match status" value="2"/>
</dbReference>
<dbReference type="Proteomes" id="UP001141327">
    <property type="component" value="Unassembled WGS sequence"/>
</dbReference>
<dbReference type="PROSITE" id="PS00018">
    <property type="entry name" value="EF_HAND_1"/>
    <property type="match status" value="1"/>
</dbReference>
<evidence type="ECO:0000256" key="3">
    <source>
        <dbReference type="ARBA" id="ARBA00022837"/>
    </source>
</evidence>
<feature type="domain" description="EF-hand" evidence="4">
    <location>
        <begin position="90"/>
        <end position="125"/>
    </location>
</feature>
<comment type="caution">
    <text evidence="5">The sequence shown here is derived from an EMBL/GenBank/DDBJ whole genome shotgun (WGS) entry which is preliminary data.</text>
</comment>
<dbReference type="InterPro" id="IPR002048">
    <property type="entry name" value="EF_hand_dom"/>
</dbReference>
<dbReference type="Gene3D" id="1.10.238.10">
    <property type="entry name" value="EF-hand"/>
    <property type="match status" value="2"/>
</dbReference>
<dbReference type="PANTHER" id="PTHR34524">
    <property type="entry name" value="CALCYPHOSIN"/>
    <property type="match status" value="1"/>
</dbReference>
<keyword evidence="1" id="KW-0479">Metal-binding</keyword>
<evidence type="ECO:0000259" key="4">
    <source>
        <dbReference type="PROSITE" id="PS50222"/>
    </source>
</evidence>
<reference evidence="5" key="1">
    <citation type="journal article" date="2022" name="bioRxiv">
        <title>Genomics of Preaxostyla Flagellates Illuminates Evolutionary Transitions and the Path Towards Mitochondrial Loss.</title>
        <authorList>
            <person name="Novak L.V.F."/>
            <person name="Treitli S.C."/>
            <person name="Pyrih J."/>
            <person name="Halakuc P."/>
            <person name="Pipaliya S.V."/>
            <person name="Vacek V."/>
            <person name="Brzon O."/>
            <person name="Soukal P."/>
            <person name="Eme L."/>
            <person name="Dacks J.B."/>
            <person name="Karnkowska A."/>
            <person name="Elias M."/>
            <person name="Hampl V."/>
        </authorList>
    </citation>
    <scope>NUCLEOTIDE SEQUENCE</scope>
    <source>
        <strain evidence="5">RCP-MX</strain>
    </source>
</reference>
<dbReference type="InterPro" id="IPR011992">
    <property type="entry name" value="EF-hand-dom_pair"/>
</dbReference>
<gene>
    <name evidence="5" type="ORF">PAPYR_9772</name>
</gene>
<organism evidence="5 6">
    <name type="scientific">Paratrimastix pyriformis</name>
    <dbReference type="NCBI Taxonomy" id="342808"/>
    <lineage>
        <taxon>Eukaryota</taxon>
        <taxon>Metamonada</taxon>
        <taxon>Preaxostyla</taxon>
        <taxon>Paratrimastigidae</taxon>
        <taxon>Paratrimastix</taxon>
    </lineage>
</organism>
<dbReference type="InterPro" id="IPR018247">
    <property type="entry name" value="EF_Hand_1_Ca_BS"/>
</dbReference>
<evidence type="ECO:0000313" key="5">
    <source>
        <dbReference type="EMBL" id="KAJ4455307.1"/>
    </source>
</evidence>
<proteinExistence type="predicted"/>
<evidence type="ECO:0000256" key="1">
    <source>
        <dbReference type="ARBA" id="ARBA00022723"/>
    </source>
</evidence>
<keyword evidence="6" id="KW-1185">Reference proteome</keyword>
<evidence type="ECO:0000256" key="2">
    <source>
        <dbReference type="ARBA" id="ARBA00022737"/>
    </source>
</evidence>
<feature type="domain" description="EF-hand" evidence="4">
    <location>
        <begin position="151"/>
        <end position="171"/>
    </location>
</feature>
<dbReference type="EMBL" id="JAPMOS010000112">
    <property type="protein sequence ID" value="KAJ4455307.1"/>
    <property type="molecule type" value="Genomic_DNA"/>
</dbReference>
<protein>
    <submittedName>
        <fullName evidence="5">Calcyphosin protein</fullName>
    </submittedName>
</protein>
<sequence>MASLESFKQQLAARGLSGTIAIGRQMRRASTTGQRALDRPGFAEFCADLGINLTPAQREELFALFDQEPTDGTVDLSEFLAAIAPHLTADQEALVRQAFQKLDANHSNEITLEDIRPVYDAKHHPKVMKGEMTEEQALAEWVQILEGGRGNRDGRISYEEFLAYYQSLSSNFLGRPGMFEEMMRSCWKL</sequence>